<sequence length="157" mass="16951">MLGTAHPLGNKESISLPARTSRSSAHIKLKWAAWLQLVQGVLMEGLPFLGLFVLLALDVDAGMLSRGFSFIVPFFDDHLYLMMAISGVFAALRVVGAVGVLRNRMWGYSLSVINCSVTIALMIFMLPAGILDGLLSGTALVLLLMARHASAPILEQR</sequence>
<evidence type="ECO:0008006" key="4">
    <source>
        <dbReference type="Google" id="ProtNLM"/>
    </source>
</evidence>
<gene>
    <name evidence="2" type="ORF">C7K25_08935</name>
</gene>
<proteinExistence type="predicted"/>
<evidence type="ECO:0000256" key="1">
    <source>
        <dbReference type="SAM" id="Phobius"/>
    </source>
</evidence>
<feature type="transmembrane region" description="Helical" evidence="1">
    <location>
        <begin position="79"/>
        <end position="101"/>
    </location>
</feature>
<evidence type="ECO:0000313" key="3">
    <source>
        <dbReference type="Proteomes" id="UP001170379"/>
    </source>
</evidence>
<dbReference type="Pfam" id="PF09900">
    <property type="entry name" value="DUF2127"/>
    <property type="match status" value="1"/>
</dbReference>
<keyword evidence="1" id="KW-0472">Membrane</keyword>
<accession>A0ABT7C9M0</accession>
<dbReference type="Proteomes" id="UP001170379">
    <property type="component" value="Unassembled WGS sequence"/>
</dbReference>
<keyword evidence="1" id="KW-0812">Transmembrane</keyword>
<feature type="transmembrane region" description="Helical" evidence="1">
    <location>
        <begin position="31"/>
        <end position="59"/>
    </location>
</feature>
<comment type="caution">
    <text evidence="2">The sequence shown here is derived from an EMBL/GenBank/DDBJ whole genome shotgun (WGS) entry which is preliminary data.</text>
</comment>
<reference evidence="2" key="2">
    <citation type="journal article" date="2022" name="Sci. Rep.">
        <title>In silico prediction of the enzymes involved in the degradation of the herbicide molinate by Gulosibacter molinativorax ON4T.</title>
        <authorList>
            <person name="Lopes A.R."/>
            <person name="Bunin E."/>
            <person name="Viana A.T."/>
            <person name="Froufe H."/>
            <person name="Munoz-Merida A."/>
            <person name="Pinho D."/>
            <person name="Figueiredo J."/>
            <person name="Barroso C."/>
            <person name="Vaz-Moreira I."/>
            <person name="Bellanger X."/>
            <person name="Egas C."/>
            <person name="Nunes O.C."/>
        </authorList>
    </citation>
    <scope>NUCLEOTIDE SEQUENCE</scope>
    <source>
        <strain evidence="2">ON4</strain>
    </source>
</reference>
<name>A0ABT7C9M0_9MICO</name>
<dbReference type="InterPro" id="IPR021125">
    <property type="entry name" value="DUF2127"/>
</dbReference>
<evidence type="ECO:0000313" key="2">
    <source>
        <dbReference type="EMBL" id="MDJ1371489.1"/>
    </source>
</evidence>
<keyword evidence="3" id="KW-1185">Reference proteome</keyword>
<organism evidence="2 3">
    <name type="scientific">Gulosibacter molinativorax</name>
    <dbReference type="NCBI Taxonomy" id="256821"/>
    <lineage>
        <taxon>Bacteria</taxon>
        <taxon>Bacillati</taxon>
        <taxon>Actinomycetota</taxon>
        <taxon>Actinomycetes</taxon>
        <taxon>Micrococcales</taxon>
        <taxon>Microbacteriaceae</taxon>
        <taxon>Gulosibacter</taxon>
    </lineage>
</organism>
<keyword evidence="1" id="KW-1133">Transmembrane helix</keyword>
<dbReference type="EMBL" id="PXVD01000013">
    <property type="protein sequence ID" value="MDJ1371489.1"/>
    <property type="molecule type" value="Genomic_DNA"/>
</dbReference>
<feature type="transmembrane region" description="Helical" evidence="1">
    <location>
        <begin position="108"/>
        <end position="128"/>
    </location>
</feature>
<reference evidence="2" key="1">
    <citation type="submission" date="2018-03" db="EMBL/GenBank/DDBJ databases">
        <authorList>
            <person name="Nunes O.C."/>
            <person name="Lopes A.R."/>
            <person name="Froufe H."/>
            <person name="Munoz-Merida A."/>
            <person name="Barroso C."/>
            <person name="Egas C."/>
        </authorList>
    </citation>
    <scope>NUCLEOTIDE SEQUENCE</scope>
    <source>
        <strain evidence="2">ON4</strain>
    </source>
</reference>
<protein>
    <recommendedName>
        <fullName evidence="4">DUF2127 domain-containing protein</fullName>
    </recommendedName>
</protein>